<dbReference type="EMBL" id="JACGWZ010000002">
    <property type="protein sequence ID" value="MBA8824537.1"/>
    <property type="molecule type" value="Genomic_DNA"/>
</dbReference>
<keyword evidence="7" id="KW-1185">Reference proteome</keyword>
<sequence>MAEQRRNITVAVTGAGGTLMAWHVLSTLNRDSRVEHVDLIVSDAGRKLMAHEFGGSEDDDPVEKLLGDGREKVTSWAPDDLAGAPTSGSYPSWGMVVVPCALGVMSRVAQGQANSLIERAADVCLKERRQLVLCVRETPFNMIHLRNMTQVTEAGGIVYPMIPTFYNAPQSVEQMYEEFTTRLLGFIGLDQTDYYAWSGGQAQAQRERSLT</sequence>
<dbReference type="InterPro" id="IPR036551">
    <property type="entry name" value="Flavin_trans-like"/>
</dbReference>
<evidence type="ECO:0000256" key="1">
    <source>
        <dbReference type="ARBA" id="ARBA00022602"/>
    </source>
</evidence>
<gene>
    <name evidence="6" type="ORF">FHX42_001884</name>
</gene>
<evidence type="ECO:0000313" key="6">
    <source>
        <dbReference type="EMBL" id="MBA8824537.1"/>
    </source>
</evidence>
<dbReference type="AlphaFoldDB" id="A0A839DYH5"/>
<dbReference type="InterPro" id="IPR004507">
    <property type="entry name" value="UbiX-like"/>
</dbReference>
<dbReference type="InterPro" id="IPR003382">
    <property type="entry name" value="Flavoprotein"/>
</dbReference>
<accession>A0A839DYH5</accession>
<dbReference type="GO" id="GO:0008694">
    <property type="term" value="F:4-hydroxy-3-polyprenylbenzoate decarboxylase activity"/>
    <property type="evidence" value="ECO:0007669"/>
    <property type="project" value="UniProtKB-EC"/>
</dbReference>
<reference evidence="6 7" key="1">
    <citation type="submission" date="2020-07" db="EMBL/GenBank/DDBJ databases">
        <title>Sequencing the genomes of 1000 actinobacteria strains.</title>
        <authorList>
            <person name="Klenk H.-P."/>
        </authorList>
    </citation>
    <scope>NUCLEOTIDE SEQUENCE [LARGE SCALE GENOMIC DNA]</scope>
    <source>
        <strain evidence="6 7">DSM 45975</strain>
    </source>
</reference>
<dbReference type="EC" id="4.1.1.98" evidence="6"/>
<dbReference type="NCBIfam" id="TIGR00421">
    <property type="entry name" value="ubiX_pad"/>
    <property type="match status" value="1"/>
</dbReference>
<keyword evidence="2" id="KW-0285">Flavoprotein</keyword>
<keyword evidence="4" id="KW-0808">Transferase</keyword>
<evidence type="ECO:0000256" key="2">
    <source>
        <dbReference type="ARBA" id="ARBA00022630"/>
    </source>
</evidence>
<proteinExistence type="predicted"/>
<evidence type="ECO:0000313" key="7">
    <source>
        <dbReference type="Proteomes" id="UP000569329"/>
    </source>
</evidence>
<dbReference type="Proteomes" id="UP000569329">
    <property type="component" value="Unassembled WGS sequence"/>
</dbReference>
<comment type="caution">
    <text evidence="6">The sequence shown here is derived from an EMBL/GenBank/DDBJ whole genome shotgun (WGS) entry which is preliminary data.</text>
</comment>
<keyword evidence="1" id="KW-0637">Prenyltransferase</keyword>
<name>A0A839DYH5_9PSEU</name>
<keyword evidence="3" id="KW-0288">FMN</keyword>
<dbReference type="SUPFAM" id="SSF52507">
    <property type="entry name" value="Homo-oligomeric flavin-containing Cys decarboxylases, HFCD"/>
    <property type="match status" value="1"/>
</dbReference>
<dbReference type="Gene3D" id="3.40.50.1950">
    <property type="entry name" value="Flavin prenyltransferase-like"/>
    <property type="match status" value="1"/>
</dbReference>
<protein>
    <submittedName>
        <fullName evidence="6">4-hydroxy-3-polyprenylbenzoate decarboxylase</fullName>
        <ecNumber evidence="6">4.1.1.98</ecNumber>
    </submittedName>
</protein>
<dbReference type="RefSeq" id="WP_182543800.1">
    <property type="nucleotide sequence ID" value="NZ_JACGWZ010000002.1"/>
</dbReference>
<evidence type="ECO:0000259" key="5">
    <source>
        <dbReference type="Pfam" id="PF02441"/>
    </source>
</evidence>
<keyword evidence="6" id="KW-0456">Lyase</keyword>
<dbReference type="GO" id="GO:0004659">
    <property type="term" value="F:prenyltransferase activity"/>
    <property type="evidence" value="ECO:0007669"/>
    <property type="project" value="UniProtKB-KW"/>
</dbReference>
<evidence type="ECO:0000256" key="4">
    <source>
        <dbReference type="ARBA" id="ARBA00022679"/>
    </source>
</evidence>
<feature type="domain" description="Flavoprotein" evidence="5">
    <location>
        <begin position="7"/>
        <end position="175"/>
    </location>
</feature>
<organism evidence="6 7">
    <name type="scientific">Halosaccharopolyspora lacisalsi</name>
    <dbReference type="NCBI Taxonomy" id="1000566"/>
    <lineage>
        <taxon>Bacteria</taxon>
        <taxon>Bacillati</taxon>
        <taxon>Actinomycetota</taxon>
        <taxon>Actinomycetes</taxon>
        <taxon>Pseudonocardiales</taxon>
        <taxon>Pseudonocardiaceae</taxon>
        <taxon>Halosaccharopolyspora</taxon>
    </lineage>
</organism>
<evidence type="ECO:0000256" key="3">
    <source>
        <dbReference type="ARBA" id="ARBA00022643"/>
    </source>
</evidence>
<dbReference type="Pfam" id="PF02441">
    <property type="entry name" value="Flavoprotein"/>
    <property type="match status" value="1"/>
</dbReference>